<keyword evidence="3" id="KW-0472">Membrane</keyword>
<dbReference type="EMBL" id="SKBU01000015">
    <property type="protein sequence ID" value="TCJ16820.1"/>
    <property type="molecule type" value="Genomic_DNA"/>
</dbReference>
<organism evidence="4 5">
    <name type="scientific">Rubrobacter taiwanensis</name>
    <dbReference type="NCBI Taxonomy" id="185139"/>
    <lineage>
        <taxon>Bacteria</taxon>
        <taxon>Bacillati</taxon>
        <taxon>Actinomycetota</taxon>
        <taxon>Rubrobacteria</taxon>
        <taxon>Rubrobacterales</taxon>
        <taxon>Rubrobacteraceae</taxon>
        <taxon>Rubrobacter</taxon>
    </lineage>
</organism>
<dbReference type="PROSITE" id="PS00379">
    <property type="entry name" value="CDP_ALCOHOL_P_TRANSF"/>
    <property type="match status" value="1"/>
</dbReference>
<dbReference type="RefSeq" id="WP_132691035.1">
    <property type="nucleotide sequence ID" value="NZ_SKBU01000015.1"/>
</dbReference>
<dbReference type="GO" id="GO:0016780">
    <property type="term" value="F:phosphotransferase activity, for other substituted phosphate groups"/>
    <property type="evidence" value="ECO:0007669"/>
    <property type="project" value="InterPro"/>
</dbReference>
<feature type="transmembrane region" description="Helical" evidence="3">
    <location>
        <begin position="188"/>
        <end position="206"/>
    </location>
</feature>
<dbReference type="InterPro" id="IPR000462">
    <property type="entry name" value="CDP-OH_P_trans"/>
</dbReference>
<keyword evidence="5" id="KW-1185">Reference proteome</keyword>
<keyword evidence="1 2" id="KW-0808">Transferase</keyword>
<protein>
    <submittedName>
        <fullName evidence="4">CDP-alcohol phosphatidyltransferase family protein</fullName>
    </submittedName>
</protein>
<dbReference type="Gene3D" id="1.20.120.1760">
    <property type="match status" value="1"/>
</dbReference>
<dbReference type="GO" id="GO:0008654">
    <property type="term" value="P:phospholipid biosynthetic process"/>
    <property type="evidence" value="ECO:0007669"/>
    <property type="project" value="InterPro"/>
</dbReference>
<evidence type="ECO:0000313" key="5">
    <source>
        <dbReference type="Proteomes" id="UP000295244"/>
    </source>
</evidence>
<evidence type="ECO:0000256" key="2">
    <source>
        <dbReference type="RuleBase" id="RU003750"/>
    </source>
</evidence>
<dbReference type="InterPro" id="IPR048254">
    <property type="entry name" value="CDP_ALCOHOL_P_TRANSF_CS"/>
</dbReference>
<evidence type="ECO:0000256" key="1">
    <source>
        <dbReference type="ARBA" id="ARBA00022679"/>
    </source>
</evidence>
<comment type="caution">
    <text evidence="4">The sequence shown here is derived from an EMBL/GenBank/DDBJ whole genome shotgun (WGS) entry which is preliminary data.</text>
</comment>
<evidence type="ECO:0000313" key="4">
    <source>
        <dbReference type="EMBL" id="TCJ16820.1"/>
    </source>
</evidence>
<feature type="transmembrane region" description="Helical" evidence="3">
    <location>
        <begin position="47"/>
        <end position="74"/>
    </location>
</feature>
<keyword evidence="3" id="KW-0812">Transmembrane</keyword>
<accession>A0A4R1BHT9</accession>
<comment type="similarity">
    <text evidence="2">Belongs to the CDP-alcohol phosphatidyltransferase class-I family.</text>
</comment>
<name>A0A4R1BHT9_9ACTN</name>
<dbReference type="OrthoDB" id="9790577at2"/>
<keyword evidence="3" id="KW-1133">Transmembrane helix</keyword>
<proteinExistence type="inferred from homology"/>
<evidence type="ECO:0000256" key="3">
    <source>
        <dbReference type="SAM" id="Phobius"/>
    </source>
</evidence>
<gene>
    <name evidence="4" type="ORF">E0L93_08855</name>
</gene>
<dbReference type="Proteomes" id="UP000295244">
    <property type="component" value="Unassembled WGS sequence"/>
</dbReference>
<dbReference type="Pfam" id="PF01066">
    <property type="entry name" value="CDP-OH_P_transf"/>
    <property type="match status" value="1"/>
</dbReference>
<feature type="transmembrane region" description="Helical" evidence="3">
    <location>
        <begin position="95"/>
        <end position="118"/>
    </location>
</feature>
<sequence>MSIAGSPESVYHRRMVDEELRRAAKPLYRPLARALADRGVTADALTLAGLGIGLLCLGAIAAGHNLPALVLWLLNRLLDGLDGEVARLRKESREFGTFMDIVADFLIYGGFLVALAIQHPDARLALLVLFLAYYLNGCVFLALSSILERLRAERRTERGLHFRRSLTEGFETIVAGSLFLIFPAHVSLIAWVFATMVFVSAAQRVLDGRRMLERG</sequence>
<dbReference type="InterPro" id="IPR043130">
    <property type="entry name" value="CDP-OH_PTrfase_TM_dom"/>
</dbReference>
<dbReference type="GO" id="GO:0016020">
    <property type="term" value="C:membrane"/>
    <property type="evidence" value="ECO:0007669"/>
    <property type="project" value="InterPro"/>
</dbReference>
<reference evidence="4 5" key="1">
    <citation type="submission" date="2019-03" db="EMBL/GenBank/DDBJ databases">
        <title>Whole genome sequence of a novel Rubrobacter taiwanensis strain, isolated from Yellowstone National Park.</title>
        <authorList>
            <person name="Freed S."/>
            <person name="Ramaley R.F."/>
            <person name="Kyndt J.A."/>
        </authorList>
    </citation>
    <scope>NUCLEOTIDE SEQUENCE [LARGE SCALE GENOMIC DNA]</scope>
    <source>
        <strain evidence="4 5">Yellowstone</strain>
    </source>
</reference>
<dbReference type="AlphaFoldDB" id="A0A4R1BHT9"/>
<feature type="transmembrane region" description="Helical" evidence="3">
    <location>
        <begin position="124"/>
        <end position="144"/>
    </location>
</feature>